<evidence type="ECO:0000313" key="1">
    <source>
        <dbReference type="EMBL" id="CAF5072375.1"/>
    </source>
</evidence>
<reference evidence="1" key="1">
    <citation type="submission" date="2021-02" db="EMBL/GenBank/DDBJ databases">
        <authorList>
            <person name="Nowell W R."/>
        </authorList>
    </citation>
    <scope>NUCLEOTIDE SEQUENCE</scope>
</reference>
<name>A0A822DIZ7_9BILA</name>
<accession>A0A822DIZ7</accession>
<dbReference type="Proteomes" id="UP000663848">
    <property type="component" value="Unassembled WGS sequence"/>
</dbReference>
<feature type="non-terminal residue" evidence="1">
    <location>
        <position position="1"/>
    </location>
</feature>
<dbReference type="AlphaFoldDB" id="A0A822DIZ7"/>
<organism evidence="1 2">
    <name type="scientific">Rotaria socialis</name>
    <dbReference type="NCBI Taxonomy" id="392032"/>
    <lineage>
        <taxon>Eukaryota</taxon>
        <taxon>Metazoa</taxon>
        <taxon>Spiralia</taxon>
        <taxon>Gnathifera</taxon>
        <taxon>Rotifera</taxon>
        <taxon>Eurotatoria</taxon>
        <taxon>Bdelloidea</taxon>
        <taxon>Philodinida</taxon>
        <taxon>Philodinidae</taxon>
        <taxon>Rotaria</taxon>
    </lineage>
</organism>
<evidence type="ECO:0000313" key="2">
    <source>
        <dbReference type="Proteomes" id="UP000663848"/>
    </source>
</evidence>
<dbReference type="EMBL" id="CAJOBR010060983">
    <property type="protein sequence ID" value="CAF5072375.1"/>
    <property type="molecule type" value="Genomic_DNA"/>
</dbReference>
<protein>
    <submittedName>
        <fullName evidence="1">Uncharacterized protein</fullName>
    </submittedName>
</protein>
<comment type="caution">
    <text evidence="1">The sequence shown here is derived from an EMBL/GenBank/DDBJ whole genome shotgun (WGS) entry which is preliminary data.</text>
</comment>
<sequence>MSTNEDDRMKISDQMFHVLFRHLPQLKQIYRIYARLGVDLQTNID</sequence>
<proteinExistence type="predicted"/>
<gene>
    <name evidence="1" type="ORF">QYT958_LOCUS43354</name>
</gene>